<dbReference type="FunFam" id="3.30.300.30:FF:000007">
    <property type="entry name" value="4-coumarate--CoA ligase 2"/>
    <property type="match status" value="1"/>
</dbReference>
<dbReference type="EMBL" id="GIBP01001941">
    <property type="protein sequence ID" value="NDV30910.1"/>
    <property type="molecule type" value="Transcribed_RNA"/>
</dbReference>
<evidence type="ECO:0000256" key="2">
    <source>
        <dbReference type="ARBA" id="ARBA00022598"/>
    </source>
</evidence>
<dbReference type="InterPro" id="IPR000873">
    <property type="entry name" value="AMP-dep_synth/lig_dom"/>
</dbReference>
<dbReference type="GO" id="GO:0005524">
    <property type="term" value="F:ATP binding"/>
    <property type="evidence" value="ECO:0007669"/>
    <property type="project" value="UniProtKB-KW"/>
</dbReference>
<keyword evidence="4" id="KW-0067">ATP-binding</keyword>
<evidence type="ECO:0000256" key="3">
    <source>
        <dbReference type="ARBA" id="ARBA00022741"/>
    </source>
</evidence>
<sequence>MKELLSHSAKVFQKEAIVVPEEKHPEFVVSYEQFQREVEKISQSLLNSGISKGDVISMVLPNNYSYLALFFAVVSIRAIISPLNPAYKLSDYLYYLKDTSSKAIILPDDIPRNDDSIEAAAQLKIPVWFVKDGQSVELDTGSLGSAGNINPGSVNPEPSDIALLLHTSGTTSLPKGVPLTHLNLTTNIKNISQTYDLSSKDITIIVMPLFHVHGLLGATFSTLLTGGTIVLPLRFSATTFWPQVKQYQVTWYTAVPTIHQILLLRALSKDQTTHDPPPISPGQLRFIRSCSSSLAPIIYQQLVNWLGVPVLEAYAMTEASHQMASNPLPIRGIAKVGSVGRATNIELTIRDLKEDISLESTQKGEICIRGANVTPGYWNRPDANASTFTPTGWFRTGDEGYLDADGYLFITGRIKELINRGGEKISPLELDGVLLSHPKVKDAVAFAAPDEKYGEQVNCAVTVKEGETVTEKDIMDYVASKLSTFKVPTKVFICTEFPRTATGKIQRRIVAEFFLKPKV</sequence>
<dbReference type="CDD" id="cd05926">
    <property type="entry name" value="FACL_fum10p_like"/>
    <property type="match status" value="1"/>
</dbReference>
<feature type="domain" description="AMP-dependent synthetase/ligase" evidence="5">
    <location>
        <begin position="19"/>
        <end position="378"/>
    </location>
</feature>
<dbReference type="SUPFAM" id="SSF56801">
    <property type="entry name" value="Acetyl-CoA synthetase-like"/>
    <property type="match status" value="1"/>
</dbReference>
<evidence type="ECO:0000259" key="5">
    <source>
        <dbReference type="Pfam" id="PF00501"/>
    </source>
</evidence>
<dbReference type="PANTHER" id="PTHR43201">
    <property type="entry name" value="ACYL-COA SYNTHETASE"/>
    <property type="match status" value="1"/>
</dbReference>
<dbReference type="InterPro" id="IPR045851">
    <property type="entry name" value="AMP-bd_C_sf"/>
</dbReference>
<dbReference type="GO" id="GO:0031956">
    <property type="term" value="F:medium-chain fatty acid-CoA ligase activity"/>
    <property type="evidence" value="ECO:0007669"/>
    <property type="project" value="TreeGrafter"/>
</dbReference>
<protein>
    <submittedName>
        <fullName evidence="7">Uncharacterized protein</fullName>
    </submittedName>
</protein>
<comment type="similarity">
    <text evidence="1">Belongs to the ATP-dependent AMP-binding enzyme family.</text>
</comment>
<keyword evidence="2" id="KW-0436">Ligase</keyword>
<evidence type="ECO:0000256" key="1">
    <source>
        <dbReference type="ARBA" id="ARBA00006432"/>
    </source>
</evidence>
<dbReference type="InterPro" id="IPR045310">
    <property type="entry name" value="Pcs60-like"/>
</dbReference>
<dbReference type="GO" id="GO:0006631">
    <property type="term" value="P:fatty acid metabolic process"/>
    <property type="evidence" value="ECO:0007669"/>
    <property type="project" value="TreeGrafter"/>
</dbReference>
<proteinExistence type="inferred from homology"/>
<dbReference type="Gene3D" id="3.30.300.30">
    <property type="match status" value="1"/>
</dbReference>
<dbReference type="Gene3D" id="3.40.50.12780">
    <property type="entry name" value="N-terminal domain of ligase-like"/>
    <property type="match status" value="1"/>
</dbReference>
<evidence type="ECO:0000256" key="4">
    <source>
        <dbReference type="ARBA" id="ARBA00022840"/>
    </source>
</evidence>
<reference evidence="7" key="1">
    <citation type="journal article" date="2020" name="J. Eukaryot. Microbiol.">
        <title>De novo Sequencing, Assembly and Annotation of the Transcriptome for the Free-Living Testate Amoeba Arcella intermedia.</title>
        <authorList>
            <person name="Ribeiro G.M."/>
            <person name="Porfirio-Sousa A.L."/>
            <person name="Maurer-Alcala X.X."/>
            <person name="Katz L.A."/>
            <person name="Lahr D.J.G."/>
        </authorList>
    </citation>
    <scope>NUCLEOTIDE SEQUENCE</scope>
</reference>
<evidence type="ECO:0000259" key="6">
    <source>
        <dbReference type="Pfam" id="PF13193"/>
    </source>
</evidence>
<dbReference type="InterPro" id="IPR042099">
    <property type="entry name" value="ANL_N_sf"/>
</dbReference>
<dbReference type="InterPro" id="IPR025110">
    <property type="entry name" value="AMP-bd_C"/>
</dbReference>
<organism evidence="7">
    <name type="scientific">Arcella intermedia</name>
    <dbReference type="NCBI Taxonomy" id="1963864"/>
    <lineage>
        <taxon>Eukaryota</taxon>
        <taxon>Amoebozoa</taxon>
        <taxon>Tubulinea</taxon>
        <taxon>Elardia</taxon>
        <taxon>Arcellinida</taxon>
        <taxon>Sphaerothecina</taxon>
        <taxon>Arcellidae</taxon>
        <taxon>Arcella</taxon>
    </lineage>
</organism>
<feature type="domain" description="AMP-binding enzyme C-terminal" evidence="6">
    <location>
        <begin position="429"/>
        <end position="504"/>
    </location>
</feature>
<dbReference type="AlphaFoldDB" id="A0A6B2L1T4"/>
<name>A0A6B2L1T4_9EUKA</name>
<accession>A0A6B2L1T4</accession>
<dbReference type="Pfam" id="PF13193">
    <property type="entry name" value="AMP-binding_C"/>
    <property type="match status" value="1"/>
</dbReference>
<dbReference type="PROSITE" id="PS00455">
    <property type="entry name" value="AMP_BINDING"/>
    <property type="match status" value="1"/>
</dbReference>
<dbReference type="Pfam" id="PF00501">
    <property type="entry name" value="AMP-binding"/>
    <property type="match status" value="1"/>
</dbReference>
<keyword evidence="3" id="KW-0547">Nucleotide-binding</keyword>
<dbReference type="PANTHER" id="PTHR43201:SF5">
    <property type="entry name" value="MEDIUM-CHAIN ACYL-COA LIGASE ACSF2, MITOCHONDRIAL"/>
    <property type="match status" value="1"/>
</dbReference>
<evidence type="ECO:0000313" key="7">
    <source>
        <dbReference type="EMBL" id="NDV30910.1"/>
    </source>
</evidence>
<dbReference type="InterPro" id="IPR020845">
    <property type="entry name" value="AMP-binding_CS"/>
</dbReference>